<dbReference type="PROSITE" id="PS50011">
    <property type="entry name" value="PROTEIN_KINASE_DOM"/>
    <property type="match status" value="1"/>
</dbReference>
<keyword evidence="10" id="KW-1185">Reference proteome</keyword>
<dbReference type="InterPro" id="IPR011009">
    <property type="entry name" value="Kinase-like_dom_sf"/>
</dbReference>
<evidence type="ECO:0000313" key="10">
    <source>
        <dbReference type="Proteomes" id="UP001230188"/>
    </source>
</evidence>
<evidence type="ECO:0000256" key="2">
    <source>
        <dbReference type="ARBA" id="ARBA00022741"/>
    </source>
</evidence>
<evidence type="ECO:0000256" key="7">
    <source>
        <dbReference type="SAM" id="MobiDB-lite"/>
    </source>
</evidence>
<dbReference type="SMART" id="SM00220">
    <property type="entry name" value="S_TKc"/>
    <property type="match status" value="1"/>
</dbReference>
<evidence type="ECO:0000256" key="3">
    <source>
        <dbReference type="ARBA" id="ARBA00022777"/>
    </source>
</evidence>
<organism evidence="9 10">
    <name type="scientific">Chrysophaeum taylorii</name>
    <dbReference type="NCBI Taxonomy" id="2483200"/>
    <lineage>
        <taxon>Eukaryota</taxon>
        <taxon>Sar</taxon>
        <taxon>Stramenopiles</taxon>
        <taxon>Ochrophyta</taxon>
        <taxon>Pelagophyceae</taxon>
        <taxon>Pelagomonadales</taxon>
        <taxon>Pelagomonadaceae</taxon>
        <taxon>Chrysophaeum</taxon>
    </lineage>
</organism>
<dbReference type="InterPro" id="IPR000719">
    <property type="entry name" value="Prot_kinase_dom"/>
</dbReference>
<dbReference type="InterPro" id="IPR008271">
    <property type="entry name" value="Ser/Thr_kinase_AS"/>
</dbReference>
<dbReference type="Gene3D" id="3.30.200.20">
    <property type="entry name" value="Phosphorylase Kinase, domain 1"/>
    <property type="match status" value="1"/>
</dbReference>
<evidence type="ECO:0000256" key="6">
    <source>
        <dbReference type="ARBA" id="ARBA00037982"/>
    </source>
</evidence>
<comment type="caution">
    <text evidence="9">The sequence shown here is derived from an EMBL/GenBank/DDBJ whole genome shotgun (WGS) entry which is preliminary data.</text>
</comment>
<dbReference type="Gene3D" id="1.10.510.10">
    <property type="entry name" value="Transferase(Phosphotransferase) domain 1"/>
    <property type="match status" value="1"/>
</dbReference>
<feature type="domain" description="Protein kinase" evidence="8">
    <location>
        <begin position="225"/>
        <end position="521"/>
    </location>
</feature>
<comment type="similarity">
    <text evidence="6">Belongs to the protein kinase superfamily. Ser/Thr protein kinase family. GCN2 subfamily.</text>
</comment>
<dbReference type="GO" id="GO:0005737">
    <property type="term" value="C:cytoplasm"/>
    <property type="evidence" value="ECO:0007669"/>
    <property type="project" value="TreeGrafter"/>
</dbReference>
<evidence type="ECO:0000256" key="5">
    <source>
        <dbReference type="ARBA" id="ARBA00023193"/>
    </source>
</evidence>
<keyword evidence="5" id="KW-0652">Protein synthesis inhibitor</keyword>
<feature type="compositionally biased region" description="Acidic residues" evidence="7">
    <location>
        <begin position="266"/>
        <end position="276"/>
    </location>
</feature>
<evidence type="ECO:0000256" key="1">
    <source>
        <dbReference type="ARBA" id="ARBA00022679"/>
    </source>
</evidence>
<evidence type="ECO:0000313" key="9">
    <source>
        <dbReference type="EMBL" id="KAJ8602052.1"/>
    </source>
</evidence>
<dbReference type="PANTHER" id="PTHR11042">
    <property type="entry name" value="EUKARYOTIC TRANSLATION INITIATION FACTOR 2-ALPHA KINASE EIF2-ALPHA KINASE -RELATED"/>
    <property type="match status" value="1"/>
</dbReference>
<proteinExistence type="inferred from homology"/>
<feature type="region of interest" description="Disordered" evidence="7">
    <location>
        <begin position="261"/>
        <end position="294"/>
    </location>
</feature>
<gene>
    <name evidence="9" type="ORF">CTAYLR_002772</name>
</gene>
<keyword evidence="2" id="KW-0547">Nucleotide-binding</keyword>
<dbReference type="GO" id="GO:0017148">
    <property type="term" value="P:negative regulation of translation"/>
    <property type="evidence" value="ECO:0007669"/>
    <property type="project" value="UniProtKB-KW"/>
</dbReference>
<keyword evidence="4" id="KW-0067">ATP-binding</keyword>
<dbReference type="PROSITE" id="PS00108">
    <property type="entry name" value="PROTEIN_KINASE_ST"/>
    <property type="match status" value="1"/>
</dbReference>
<dbReference type="Pfam" id="PF00069">
    <property type="entry name" value="Pkinase"/>
    <property type="match status" value="1"/>
</dbReference>
<sequence>MGGGASASRRPLKEWSTDDVACAVEGLGENYAPTSEAIRKNGVDGGTLAEEESLRDIFGAVEVSVLQQKRLAREFRRLKGVAARSSLDDHQRRREEEREVRRLTFVRAVQGEEPWACSGESVQAWLRDEVIARAAKQARPELERLADALRGASGVDLLTTCSRGTDSRPPFCKLRNDASGDSLLRTRSFKISTVRAVEAALFARGYSYFYALWHACGSHSMLLDFTWIRKQGEGSYGEVHCVKNRHTSQLRAIKIIRVSVEPHEDGDGDDSTEEEDDGRRQHHQQHLERVSTSETTVLDERQGHALVGAAEHINDAAVVTLDRPARSTIDRAAEAVCRAMELASREMAAQQRAAASSEFTVSIEAWGSFGVFGSRGSPIFLYSIMELCAGTLADLIVPGIGVADRATRVGLYAQLAMAVRDLHAAKLIHLDIKPQNILLTRDGDVRLADLGLATAFDADRTRRRTHKGGTRMYMAPEVQTGSYSTKADVYSLALVFFEMAPHYLLLAAGLVEPTLELARRP</sequence>
<reference evidence="9" key="1">
    <citation type="submission" date="2023-01" db="EMBL/GenBank/DDBJ databases">
        <title>Metagenome sequencing of chrysophaentin producing Chrysophaeum taylorii.</title>
        <authorList>
            <person name="Davison J."/>
            <person name="Bewley C."/>
        </authorList>
    </citation>
    <scope>NUCLEOTIDE SEQUENCE</scope>
    <source>
        <strain evidence="9">NIES-1699</strain>
    </source>
</reference>
<dbReference type="GO" id="GO:0004672">
    <property type="term" value="F:protein kinase activity"/>
    <property type="evidence" value="ECO:0007669"/>
    <property type="project" value="InterPro"/>
</dbReference>
<evidence type="ECO:0000259" key="8">
    <source>
        <dbReference type="PROSITE" id="PS50011"/>
    </source>
</evidence>
<dbReference type="GO" id="GO:0005634">
    <property type="term" value="C:nucleus"/>
    <property type="evidence" value="ECO:0007669"/>
    <property type="project" value="TreeGrafter"/>
</dbReference>
<accession>A0AAD7XHU5</accession>
<keyword evidence="1" id="KW-0808">Transferase</keyword>
<dbReference type="GO" id="GO:0005524">
    <property type="term" value="F:ATP binding"/>
    <property type="evidence" value="ECO:0007669"/>
    <property type="project" value="UniProtKB-KW"/>
</dbReference>
<dbReference type="Proteomes" id="UP001230188">
    <property type="component" value="Unassembled WGS sequence"/>
</dbReference>
<dbReference type="InterPro" id="IPR050339">
    <property type="entry name" value="CC_SR_Kinase"/>
</dbReference>
<evidence type="ECO:0000256" key="4">
    <source>
        <dbReference type="ARBA" id="ARBA00022840"/>
    </source>
</evidence>
<dbReference type="SUPFAM" id="SSF56112">
    <property type="entry name" value="Protein kinase-like (PK-like)"/>
    <property type="match status" value="1"/>
</dbReference>
<protein>
    <recommendedName>
        <fullName evidence="8">Protein kinase domain-containing protein</fullName>
    </recommendedName>
</protein>
<name>A0AAD7XHU5_9STRA</name>
<keyword evidence="3" id="KW-0418">Kinase</keyword>
<dbReference type="AlphaFoldDB" id="A0AAD7XHU5"/>
<dbReference type="EMBL" id="JAQMWT010000391">
    <property type="protein sequence ID" value="KAJ8602052.1"/>
    <property type="molecule type" value="Genomic_DNA"/>
</dbReference>